<dbReference type="STRING" id="1123866.NT01SARS_1266"/>
<feature type="transmembrane region" description="Helical" evidence="1">
    <location>
        <begin position="94"/>
        <end position="110"/>
    </location>
</feature>
<evidence type="ECO:0000256" key="1">
    <source>
        <dbReference type="SAM" id="Phobius"/>
    </source>
</evidence>
<proteinExistence type="predicted"/>
<dbReference type="GO" id="GO:0008610">
    <property type="term" value="P:lipid biosynthetic process"/>
    <property type="evidence" value="ECO:0007669"/>
    <property type="project" value="UniProtKB-ARBA"/>
</dbReference>
<feature type="transmembrane region" description="Helical" evidence="1">
    <location>
        <begin position="56"/>
        <end position="74"/>
    </location>
</feature>
<evidence type="ECO:0000313" key="3">
    <source>
        <dbReference type="EMBL" id="EJP71459.1"/>
    </source>
</evidence>
<evidence type="ECO:0000259" key="2">
    <source>
        <dbReference type="Pfam" id="PF00487"/>
    </source>
</evidence>
<sequence>MGMNLNSNVSEEFSFEKEKAVARKYAQRFQWEMILIGIGQACVWLSLWPLVMNEIIPLWSGFIIASFCACMSYLPSHEAQHGNYSRGNPKKKWIDRFVGSFTLITLIYPYEILRVTHMKHHAYTNHEDKDPDFITSNANSVKEVILCSLDGTSTDYAKYKDIYADDAAFQKAFDKGVNVFLAYRLILMILVLLFPLQTLLLWWLPAKIGVLYTTLFFSYYPHIGTEVGRYKNTRFWQHWMPRYINHSMQLHFVHHLHPNIGHYDEPKAIEELKPFLIARGVPGAEDIPDRITYNPLIKI</sequence>
<reference evidence="3 4" key="1">
    <citation type="journal article" date="2012" name="ISME J.">
        <title>Genomic insights to SAR86, an abundant and uncultivated marine bacterial lineage.</title>
        <authorList>
            <person name="Dupont C.L."/>
            <person name="Rusch D.B."/>
            <person name="Yooseph S."/>
            <person name="Lombardo M.J."/>
            <person name="Richter R.A."/>
            <person name="Valas R."/>
            <person name="Novotny M."/>
            <person name="Yee-Greenbaum J."/>
            <person name="Selengut J.D."/>
            <person name="Haft D.H."/>
            <person name="Halpern A.L."/>
            <person name="Lasken R.S."/>
            <person name="Nealson K."/>
            <person name="Friedman R."/>
            <person name="Venter J.C."/>
        </authorList>
    </citation>
    <scope>NUCLEOTIDE SEQUENCE [LARGE SCALE GENOMIC DNA]</scope>
</reference>
<protein>
    <submittedName>
        <fullName evidence="3">Fatty acid desaturase family protein</fullName>
    </submittedName>
</protein>
<dbReference type="EMBL" id="JH611157">
    <property type="protein sequence ID" value="EJP71459.1"/>
    <property type="molecule type" value="Genomic_DNA"/>
</dbReference>
<keyword evidence="1" id="KW-0812">Transmembrane</keyword>
<dbReference type="PANTHER" id="PTHR19353">
    <property type="entry name" value="FATTY ACID DESATURASE 2"/>
    <property type="match status" value="1"/>
</dbReference>
<dbReference type="Pfam" id="PF00487">
    <property type="entry name" value="FA_desaturase"/>
    <property type="match status" value="1"/>
</dbReference>
<feature type="transmembrane region" description="Helical" evidence="1">
    <location>
        <begin position="33"/>
        <end position="50"/>
    </location>
</feature>
<keyword evidence="1" id="KW-1133">Transmembrane helix</keyword>
<gene>
    <name evidence="3" type="ORF">NT01SARS_1266</name>
</gene>
<name>J4KRS4_9GAMM</name>
<feature type="domain" description="Fatty acid desaturase" evidence="2">
    <location>
        <begin position="57"/>
        <end position="280"/>
    </location>
</feature>
<organism evidence="3 4">
    <name type="scientific">SAR86 cluster bacterium SAR86A</name>
    <dbReference type="NCBI Taxonomy" id="1123866"/>
    <lineage>
        <taxon>Bacteria</taxon>
        <taxon>Pseudomonadati</taxon>
        <taxon>Pseudomonadota</taxon>
        <taxon>Gammaproteobacteria</taxon>
        <taxon>SAR86 cluster</taxon>
    </lineage>
</organism>
<dbReference type="InterPro" id="IPR012171">
    <property type="entry name" value="Fatty_acid_desaturase"/>
</dbReference>
<dbReference type="PANTHER" id="PTHR19353:SF19">
    <property type="entry name" value="DELTA(5) FATTY ACID DESATURASE C-RELATED"/>
    <property type="match status" value="1"/>
</dbReference>
<dbReference type="HOGENOM" id="CLU_078192_0_0_6"/>
<accession>J4KRS4</accession>
<feature type="transmembrane region" description="Helical" evidence="1">
    <location>
        <begin position="181"/>
        <end position="204"/>
    </location>
</feature>
<dbReference type="GO" id="GO:0016020">
    <property type="term" value="C:membrane"/>
    <property type="evidence" value="ECO:0007669"/>
    <property type="project" value="TreeGrafter"/>
</dbReference>
<dbReference type="AlphaFoldDB" id="J4KRS4"/>
<dbReference type="GO" id="GO:0016717">
    <property type="term" value="F:oxidoreductase activity, acting on paired donors, with oxidation of a pair of donors resulting in the reduction of molecular oxygen to two molecules of water"/>
    <property type="evidence" value="ECO:0007669"/>
    <property type="project" value="TreeGrafter"/>
</dbReference>
<keyword evidence="1" id="KW-0472">Membrane</keyword>
<dbReference type="Proteomes" id="UP000010305">
    <property type="component" value="Unassembled WGS sequence"/>
</dbReference>
<evidence type="ECO:0000313" key="4">
    <source>
        <dbReference type="Proteomes" id="UP000010305"/>
    </source>
</evidence>
<dbReference type="InterPro" id="IPR005804">
    <property type="entry name" value="FA_desaturase_dom"/>
</dbReference>